<evidence type="ECO:0000259" key="2">
    <source>
        <dbReference type="Pfam" id="PF13672"/>
    </source>
</evidence>
<feature type="domain" description="PPM-type phosphatase" evidence="2">
    <location>
        <begin position="31"/>
        <end position="214"/>
    </location>
</feature>
<dbReference type="Proteomes" id="UP000517916">
    <property type="component" value="Unassembled WGS sequence"/>
</dbReference>
<evidence type="ECO:0000256" key="1">
    <source>
        <dbReference type="SAM" id="MobiDB-lite"/>
    </source>
</evidence>
<organism evidence="3 4">
    <name type="scientific">Kutzneria viridogrisea</name>
    <dbReference type="NCBI Taxonomy" id="47990"/>
    <lineage>
        <taxon>Bacteria</taxon>
        <taxon>Bacillati</taxon>
        <taxon>Actinomycetota</taxon>
        <taxon>Actinomycetes</taxon>
        <taxon>Pseudonocardiales</taxon>
        <taxon>Pseudonocardiaceae</taxon>
        <taxon>Kutzneria</taxon>
    </lineage>
</organism>
<feature type="region of interest" description="Disordered" evidence="1">
    <location>
        <begin position="1"/>
        <end position="20"/>
    </location>
</feature>
<dbReference type="Pfam" id="PF13672">
    <property type="entry name" value="PP2C_2"/>
    <property type="match status" value="1"/>
</dbReference>
<protein>
    <recommendedName>
        <fullName evidence="2">PPM-type phosphatase domain-containing protein</fullName>
    </recommendedName>
</protein>
<evidence type="ECO:0000313" key="3">
    <source>
        <dbReference type="EMBL" id="MBA8931736.1"/>
    </source>
</evidence>
<name>A0ABR6BXV2_9PSEU</name>
<proteinExistence type="predicted"/>
<accession>A0ABR6BXV2</accession>
<sequence>MPEIEVAERPGVGPAGVPRPSEDRVVVLSNAVVVLDGVTSRRPPDRDGGWYATLLAAELARQLSERPCEQLRALLADSIGAVAAAHDLVPHDSPSSTVAMVRWSESTVDALVLADSPVVVFDPHPHVFVDEQLATLRASGRDLSQLRNREGGFWVAEADPSAADHAATASWPTSSVDTVLVMTDGVSCGVEEYGLFSWEQALRLADEHGADAVLDRIQAAERGDPQRQRWPRYKVHDDQALAVIRFR</sequence>
<dbReference type="RefSeq" id="WP_025361562.1">
    <property type="nucleotide sequence ID" value="NZ_BAAABQ010000089.1"/>
</dbReference>
<reference evidence="3 4" key="1">
    <citation type="submission" date="2020-08" db="EMBL/GenBank/DDBJ databases">
        <title>Genomic Encyclopedia of Archaeal and Bacterial Type Strains, Phase II (KMG-II): from individual species to whole genera.</title>
        <authorList>
            <person name="Goeker M."/>
        </authorList>
    </citation>
    <scope>NUCLEOTIDE SEQUENCE [LARGE SCALE GENOMIC DNA]</scope>
    <source>
        <strain evidence="3 4">DSM 43850</strain>
    </source>
</reference>
<dbReference type="InterPro" id="IPR036457">
    <property type="entry name" value="PPM-type-like_dom_sf"/>
</dbReference>
<evidence type="ECO:0000313" key="4">
    <source>
        <dbReference type="Proteomes" id="UP000517916"/>
    </source>
</evidence>
<feature type="compositionally biased region" description="Low complexity" evidence="1">
    <location>
        <begin position="9"/>
        <end position="19"/>
    </location>
</feature>
<comment type="caution">
    <text evidence="3">The sequence shown here is derived from an EMBL/GenBank/DDBJ whole genome shotgun (WGS) entry which is preliminary data.</text>
</comment>
<dbReference type="EMBL" id="JACJID010000009">
    <property type="protein sequence ID" value="MBA8931736.1"/>
    <property type="molecule type" value="Genomic_DNA"/>
</dbReference>
<keyword evidence="4" id="KW-1185">Reference proteome</keyword>
<dbReference type="SUPFAM" id="SSF81606">
    <property type="entry name" value="PP2C-like"/>
    <property type="match status" value="1"/>
</dbReference>
<gene>
    <name evidence="3" type="ORF">BC739_008988</name>
</gene>
<dbReference type="InterPro" id="IPR001932">
    <property type="entry name" value="PPM-type_phosphatase-like_dom"/>
</dbReference>